<dbReference type="EC" id="4.4.1.5" evidence="2"/>
<dbReference type="PANTHER" id="PTHR36437:SF2">
    <property type="entry name" value="GLYOXALASE_BLEOMYCIN RESISTANCE PROTEIN_DIOXYGENASE"/>
    <property type="match status" value="1"/>
</dbReference>
<evidence type="ECO:0000259" key="1">
    <source>
        <dbReference type="PROSITE" id="PS51819"/>
    </source>
</evidence>
<dbReference type="AlphaFoldDB" id="A0A9P1JHF4"/>
<accession>A0A9P1JHF4</accession>
<dbReference type="PROSITE" id="PS51819">
    <property type="entry name" value="VOC"/>
    <property type="match status" value="1"/>
</dbReference>
<proteinExistence type="predicted"/>
<reference evidence="2 3" key="1">
    <citation type="journal article" date="2011" name="Int. J. Syst. Evol. Microbiol.">
        <title>Relationship of Bacillus amyloliquefaciens clades associated with strains DSM 7T and FZB42T: a proposal for Bacillus amyloliquefaciens subsp. amyloliquefaciens subsp. nov. and Bacillus amyloliquefaciens subsp. plantarum subsp. nov. based on complete genome sequence comparisons.</title>
        <authorList>
            <person name="Borriss R."/>
            <person name="Chen X.H."/>
            <person name="Rueckert C."/>
            <person name="Blom J."/>
            <person name="Becker A."/>
            <person name="Baumgarth B."/>
            <person name="Fan B."/>
            <person name="Pukall R."/>
            <person name="Schumann P."/>
            <person name="Sproer C."/>
            <person name="Junge H."/>
            <person name="Vater J."/>
            <person name="Puhler A."/>
            <person name="Klenk H.P."/>
        </authorList>
    </citation>
    <scope>NUCLEOTIDE SEQUENCE [LARGE SCALE GENOMIC DNA]</scope>
    <source>
        <strain evidence="3">DSM 7</strain>
    </source>
</reference>
<dbReference type="CDD" id="cd07263">
    <property type="entry name" value="VOC_like"/>
    <property type="match status" value="1"/>
</dbReference>
<dbReference type="SUPFAM" id="SSF54593">
    <property type="entry name" value="Glyoxalase/Bleomycin resistance protein/Dihydroxybiphenyl dioxygenase"/>
    <property type="match status" value="1"/>
</dbReference>
<gene>
    <name evidence="2" type="primary">RBAM019490</name>
    <name evidence="2" type="ordered locus">BAMF_2045</name>
</gene>
<dbReference type="GO" id="GO:0004462">
    <property type="term" value="F:lactoylglutathione lyase activity"/>
    <property type="evidence" value="ECO:0007669"/>
    <property type="project" value="UniProtKB-EC"/>
</dbReference>
<keyword evidence="3" id="KW-1185">Reference proteome</keyword>
<keyword evidence="2" id="KW-0456">Lyase</keyword>
<dbReference type="EMBL" id="FN597644">
    <property type="protein sequence ID" value="CBI43171.1"/>
    <property type="molecule type" value="Genomic_DNA"/>
</dbReference>
<dbReference type="Gene3D" id="3.10.180.10">
    <property type="entry name" value="2,3-Dihydroxybiphenyl 1,2-Dioxygenase, domain 1"/>
    <property type="match status" value="1"/>
</dbReference>
<protein>
    <submittedName>
        <fullName evidence="2">Lactoylglutathione lyase</fullName>
        <ecNumber evidence="2">4.4.1.5</ecNumber>
    </submittedName>
</protein>
<dbReference type="Pfam" id="PF00903">
    <property type="entry name" value="Glyoxalase"/>
    <property type="match status" value="1"/>
</dbReference>
<dbReference type="InterPro" id="IPR004360">
    <property type="entry name" value="Glyas_Fos-R_dOase_dom"/>
</dbReference>
<evidence type="ECO:0000313" key="2">
    <source>
        <dbReference type="EMBL" id="CBI43171.1"/>
    </source>
</evidence>
<evidence type="ECO:0000313" key="3">
    <source>
        <dbReference type="Proteomes" id="UP000006562"/>
    </source>
</evidence>
<feature type="domain" description="VOC" evidence="1">
    <location>
        <begin position="4"/>
        <end position="125"/>
    </location>
</feature>
<organism evidence="2 3">
    <name type="scientific">Bacillus amyloliquefaciens (strain ATCC 23350 / DSM 7 / BCRC 11601 / CCUG 28519 / NBRC 15535 / NRRL B-14393 / F)</name>
    <dbReference type="NCBI Taxonomy" id="692420"/>
    <lineage>
        <taxon>Bacteria</taxon>
        <taxon>Bacillati</taxon>
        <taxon>Bacillota</taxon>
        <taxon>Bacilli</taxon>
        <taxon>Bacillales</taxon>
        <taxon>Bacillaceae</taxon>
        <taxon>Bacillus</taxon>
        <taxon>Bacillus amyloliquefaciens group</taxon>
    </lineage>
</organism>
<dbReference type="InterPro" id="IPR037523">
    <property type="entry name" value="VOC_core"/>
</dbReference>
<dbReference type="PANTHER" id="PTHR36437">
    <property type="entry name" value="GLYOXALASE/BLEOMYCIN RESISTANCE PROTEIN/DIOXYGENASE"/>
    <property type="match status" value="1"/>
</dbReference>
<dbReference type="RefSeq" id="WP_013352566.1">
    <property type="nucleotide sequence ID" value="NC_014551.1"/>
</dbReference>
<reference evidence="3" key="2">
    <citation type="journal article" date="2011" name="J. Biotechnol.">
        <title>Genome sequence of B. amyloliquefaciens type strain DSM7(T) reveals differences to plant-associated B. amyloliquefaciens FZB42.</title>
        <authorList>
            <person name="Ruckert C."/>
            <person name="Blom J."/>
            <person name="Chen X."/>
            <person name="Reva O."/>
            <person name="Borriss R."/>
        </authorList>
    </citation>
    <scope>NUCLEOTIDE SEQUENCE [LARGE SCALE GENOMIC DNA]</scope>
    <source>
        <strain evidence="3">DSM 7</strain>
    </source>
</reference>
<name>A0A9P1JHF4_BACAS</name>
<sequence>MIHQVGQIMLYVNNQDEALTFWTEKAGFHVVAKEDNGQGMKWIEIAPSLKAETSFVLHDKQTIAKLQPELELHTPSIMFFTEDLDQLYQDFSNQNITVGDIVDMPSGRVFNFADHENNYFAVMEKKTKTSSK</sequence>
<dbReference type="KEGG" id="bao:BAMF_2045"/>
<dbReference type="Proteomes" id="UP000006562">
    <property type="component" value="Chromosome"/>
</dbReference>
<dbReference type="InterPro" id="IPR029068">
    <property type="entry name" value="Glyas_Bleomycin-R_OHBP_Dase"/>
</dbReference>